<evidence type="ECO:0000256" key="2">
    <source>
        <dbReference type="ARBA" id="ARBA00022649"/>
    </source>
</evidence>
<name>A0A291BV50_BROTH</name>
<dbReference type="EC" id="3.1.-.-" evidence="3"/>
<dbReference type="Gene3D" id="2.30.30.110">
    <property type="match status" value="1"/>
</dbReference>
<dbReference type="PIRSF" id="PIRSF033490">
    <property type="entry name" value="MazF"/>
    <property type="match status" value="1"/>
</dbReference>
<keyword evidence="2" id="KW-1277">Toxin-antitoxin system</keyword>
<dbReference type="InterPro" id="IPR003477">
    <property type="entry name" value="PemK-like"/>
</dbReference>
<dbReference type="GO" id="GO:0003677">
    <property type="term" value="F:DNA binding"/>
    <property type="evidence" value="ECO:0007669"/>
    <property type="project" value="InterPro"/>
</dbReference>
<dbReference type="GO" id="GO:0016787">
    <property type="term" value="F:hydrolase activity"/>
    <property type="evidence" value="ECO:0007669"/>
    <property type="project" value="UniProtKB-KW"/>
</dbReference>
<dbReference type="GO" id="GO:0004521">
    <property type="term" value="F:RNA endonuclease activity"/>
    <property type="evidence" value="ECO:0007669"/>
    <property type="project" value="TreeGrafter"/>
</dbReference>
<protein>
    <recommendedName>
        <fullName evidence="3">mRNA interferase</fullName>
        <ecNumber evidence="3">3.1.-.-</ecNumber>
    </recommendedName>
</protein>
<comment type="function">
    <text evidence="3">Toxic component of a type II toxin-antitoxin (TA) system.</text>
</comment>
<comment type="similarity">
    <text evidence="1 3">Belongs to the PemK/MazF family.</text>
</comment>
<dbReference type="OrthoDB" id="9808744at2"/>
<gene>
    <name evidence="4" type="ORF">CNY62_00970</name>
</gene>
<dbReference type="GO" id="GO:0006402">
    <property type="term" value="P:mRNA catabolic process"/>
    <property type="evidence" value="ECO:0007669"/>
    <property type="project" value="TreeGrafter"/>
</dbReference>
<organism evidence="4 5">
    <name type="scientific">Brochothrix thermosphacta</name>
    <name type="common">Microbacterium thermosphactum</name>
    <dbReference type="NCBI Taxonomy" id="2756"/>
    <lineage>
        <taxon>Bacteria</taxon>
        <taxon>Bacillati</taxon>
        <taxon>Bacillota</taxon>
        <taxon>Bacilli</taxon>
        <taxon>Bacillales</taxon>
        <taxon>Listeriaceae</taxon>
        <taxon>Brochothrix</taxon>
    </lineage>
</organism>
<dbReference type="PANTHER" id="PTHR33988:SF2">
    <property type="entry name" value="ENDORIBONUCLEASE MAZF"/>
    <property type="match status" value="1"/>
</dbReference>
<dbReference type="Pfam" id="PF02452">
    <property type="entry name" value="PemK_toxin"/>
    <property type="match status" value="1"/>
</dbReference>
<dbReference type="PANTHER" id="PTHR33988">
    <property type="entry name" value="ENDORIBONUCLEASE MAZF-RELATED"/>
    <property type="match status" value="1"/>
</dbReference>
<dbReference type="GO" id="GO:0016075">
    <property type="term" value="P:rRNA catabolic process"/>
    <property type="evidence" value="ECO:0007669"/>
    <property type="project" value="TreeGrafter"/>
</dbReference>
<dbReference type="AlphaFoldDB" id="A0A291BV50"/>
<sequence length="132" mass="14865">MKKLEFARGQILFADLSGAIGSEMGNGRTYEEDKINGTERFRPVLIVSNDVCNFYSPVITVVPISAMTKKKKMKTHVLLVKEFYDFLEKDSIILCEQVMRCAKTRLHSHAGFVSTATQKHVDNALKVQLALD</sequence>
<keyword evidence="3" id="KW-0378">Hydrolase</keyword>
<dbReference type="Proteomes" id="UP000243591">
    <property type="component" value="Chromosome"/>
</dbReference>
<evidence type="ECO:0000313" key="4">
    <source>
        <dbReference type="EMBL" id="ATF25063.1"/>
    </source>
</evidence>
<evidence type="ECO:0000313" key="5">
    <source>
        <dbReference type="Proteomes" id="UP000243591"/>
    </source>
</evidence>
<proteinExistence type="inferred from homology"/>
<dbReference type="KEGG" id="bths:CNY62_00970"/>
<keyword evidence="3" id="KW-0255">Endonuclease</keyword>
<keyword evidence="3" id="KW-0540">Nuclease</keyword>
<dbReference type="SUPFAM" id="SSF50118">
    <property type="entry name" value="Cell growth inhibitor/plasmid maintenance toxic component"/>
    <property type="match status" value="1"/>
</dbReference>
<evidence type="ECO:0000256" key="3">
    <source>
        <dbReference type="PIRNR" id="PIRNR033490"/>
    </source>
</evidence>
<evidence type="ECO:0000256" key="1">
    <source>
        <dbReference type="ARBA" id="ARBA00007521"/>
    </source>
</evidence>
<reference evidence="4 5" key="1">
    <citation type="submission" date="2017-09" db="EMBL/GenBank/DDBJ databases">
        <title>Complete Genome Sequences of Two Strains of the Meat Spoilage Bacterium Brochothrix thermosphacta Isolated from Ground Chicken.</title>
        <authorList>
            <person name="Paoli G.C."/>
            <person name="Wijey C."/>
            <person name="Chen C.-Y."/>
            <person name="Nguyen L."/>
            <person name="Yan X."/>
            <person name="Irwin P.L."/>
        </authorList>
    </citation>
    <scope>NUCLEOTIDE SEQUENCE [LARGE SCALE GENOMIC DNA]</scope>
    <source>
        <strain evidence="4 5">BI</strain>
    </source>
</reference>
<dbReference type="InterPro" id="IPR011067">
    <property type="entry name" value="Plasmid_toxin/cell-grow_inhib"/>
</dbReference>
<dbReference type="EMBL" id="CP023483">
    <property type="protein sequence ID" value="ATF25063.1"/>
    <property type="molecule type" value="Genomic_DNA"/>
</dbReference>
<dbReference type="RefSeq" id="WP_096699221.1">
    <property type="nucleotide sequence ID" value="NZ_CP023483.1"/>
</dbReference>
<keyword evidence="5" id="KW-1185">Reference proteome</keyword>
<accession>A0A291BV50</accession>